<evidence type="ECO:0000256" key="4">
    <source>
        <dbReference type="ARBA" id="ARBA00022801"/>
    </source>
</evidence>
<dbReference type="InterPro" id="IPR013189">
    <property type="entry name" value="Glyco_hydro_32_C"/>
</dbReference>
<dbReference type="SMART" id="SM00640">
    <property type="entry name" value="Glyco_32"/>
    <property type="match status" value="1"/>
</dbReference>
<dbReference type="GO" id="GO:0016787">
    <property type="term" value="F:hydrolase activity"/>
    <property type="evidence" value="ECO:0007669"/>
    <property type="project" value="UniProtKB-KW"/>
</dbReference>
<keyword evidence="8" id="KW-0119">Carbohydrate metabolism</keyword>
<dbReference type="NCBIfam" id="TIGR01322">
    <property type="entry name" value="scrB_fam"/>
    <property type="match status" value="1"/>
</dbReference>
<keyword evidence="8" id="KW-0963">Cytoplasm</keyword>
<evidence type="ECO:0000256" key="6">
    <source>
        <dbReference type="ARBA" id="ARBA00033367"/>
    </source>
</evidence>
<evidence type="ECO:0000256" key="7">
    <source>
        <dbReference type="RuleBase" id="RU362110"/>
    </source>
</evidence>
<gene>
    <name evidence="11" type="ORF">KQI20_02395</name>
</gene>
<evidence type="ECO:0000256" key="2">
    <source>
        <dbReference type="ARBA" id="ARBA00012758"/>
    </source>
</evidence>
<dbReference type="Proteomes" id="UP001196301">
    <property type="component" value="Unassembled WGS sequence"/>
</dbReference>
<proteinExistence type="inferred from homology"/>
<comment type="similarity">
    <text evidence="7">Belongs to the glycosyl hydrolase 32 family.</text>
</comment>
<comment type="catalytic activity">
    <reaction evidence="7">
        <text>Hydrolysis of terminal non-reducing beta-D-fructofuranoside residues in beta-D-fructofuranosides.</text>
        <dbReference type="EC" id="3.2.1.26"/>
    </reaction>
</comment>
<protein>
    <recommendedName>
        <fullName evidence="3 7">Sucrose-6-phosphate hydrolase</fullName>
        <ecNumber evidence="2 7">3.2.1.26</ecNumber>
    </recommendedName>
    <alternativeName>
        <fullName evidence="6 8">Invertase</fullName>
    </alternativeName>
</protein>
<dbReference type="EMBL" id="JAHLOQ010000004">
    <property type="protein sequence ID" value="MBU5335280.1"/>
    <property type="molecule type" value="Genomic_DNA"/>
</dbReference>
<keyword evidence="12" id="KW-1185">Reference proteome</keyword>
<dbReference type="InterPro" id="IPR018053">
    <property type="entry name" value="Glyco_hydro_32_AS"/>
</dbReference>
<evidence type="ECO:0000313" key="12">
    <source>
        <dbReference type="Proteomes" id="UP001196301"/>
    </source>
</evidence>
<dbReference type="PROSITE" id="PS00609">
    <property type="entry name" value="GLYCOSYL_HYDROL_F32"/>
    <property type="match status" value="1"/>
</dbReference>
<evidence type="ECO:0000313" key="11">
    <source>
        <dbReference type="EMBL" id="MBU5335280.1"/>
    </source>
</evidence>
<feature type="domain" description="Glycosyl hydrolase family 32 C-terminal" evidence="10">
    <location>
        <begin position="371"/>
        <end position="458"/>
    </location>
</feature>
<evidence type="ECO:0000259" key="9">
    <source>
        <dbReference type="Pfam" id="PF00251"/>
    </source>
</evidence>
<evidence type="ECO:0000259" key="10">
    <source>
        <dbReference type="Pfam" id="PF08244"/>
    </source>
</evidence>
<evidence type="ECO:0000256" key="5">
    <source>
        <dbReference type="ARBA" id="ARBA00023295"/>
    </source>
</evidence>
<accession>A0ABS6DTY2</accession>
<comment type="pathway">
    <text evidence="1 8">Glycan biosynthesis; sucrose metabolism.</text>
</comment>
<comment type="function">
    <text evidence="8">Enables the bacterium to metabolize sucrose as a sole carbon source.</text>
</comment>
<dbReference type="PANTHER" id="PTHR43101:SF1">
    <property type="entry name" value="BETA-FRUCTOSIDASE"/>
    <property type="match status" value="1"/>
</dbReference>
<dbReference type="InterPro" id="IPR051214">
    <property type="entry name" value="GH32_Enzymes"/>
</dbReference>
<evidence type="ECO:0000256" key="8">
    <source>
        <dbReference type="RuleBase" id="RU365015"/>
    </source>
</evidence>
<feature type="domain" description="Glycosyl hydrolase family 32 N-terminal" evidence="9">
    <location>
        <begin position="28"/>
        <end position="340"/>
    </location>
</feature>
<reference evidence="11 12" key="1">
    <citation type="submission" date="2021-06" db="EMBL/GenBank/DDBJ databases">
        <authorList>
            <person name="Sun Q."/>
            <person name="Li D."/>
        </authorList>
    </citation>
    <scope>NUCLEOTIDE SEQUENCE [LARGE SCALE GENOMIC DNA]</scope>
    <source>
        <strain evidence="11 12">N19</strain>
    </source>
</reference>
<dbReference type="CDD" id="cd18623">
    <property type="entry name" value="GH32_ScrB-like"/>
    <property type="match status" value="1"/>
</dbReference>
<evidence type="ECO:0000256" key="3">
    <source>
        <dbReference type="ARBA" id="ARBA00019623"/>
    </source>
</evidence>
<dbReference type="PANTHER" id="PTHR43101">
    <property type="entry name" value="BETA-FRUCTOSIDASE"/>
    <property type="match status" value="1"/>
</dbReference>
<comment type="caution">
    <text evidence="11">The sequence shown here is derived from an EMBL/GenBank/DDBJ whole genome shotgun (WGS) entry which is preliminary data.</text>
</comment>
<keyword evidence="5 7" id="KW-0326">Glycosidase</keyword>
<sequence length="474" mass="54934">MNKRKLEQVKQAEKNTRINCDKYKLGFHLMPPTGWLNDPNGLCQFKGIYHVFFQYSPFDVNGGEKFWGHYTSKDMISWKYEGVAMAPDTPFDKDGVFSGSTFIENEKMYIYYTGNVEEPGKHDYVTSGRQANTILVMSDGKSLSPKMVLMTNKNYPSTYTCHIRDPKVWKEQGKYYMVLGGREMVDGTETNDIGKVLLYSSCDLINWKLKNEIATTNRFGYMWECPDMITLNGDKFLSVSPQGLEAYTFKYQNVYQSGYFSIKGDFKEQYALGEFVEWDMGFDFYAPQTFVDESGRNILIGWMGLPDIDYTNKTLEYGWQHNLTLPRKLILKNGIILQSPIDELKRLRINREEAHLDEEINLSGLNEININGDIEELEIAISHGLKVNYESKISIFSMQFKNRIGAGRTIRRAKIEKLNKLQIFVDKSCIEIFLNDGEKVFSTRFYPQEYTLRISSNNNVDIELWNLSSMEVLF</sequence>
<name>A0ABS6DTY2_9FIRM</name>
<dbReference type="InterPro" id="IPR006232">
    <property type="entry name" value="Suc6P_hydrolase"/>
</dbReference>
<dbReference type="Pfam" id="PF08244">
    <property type="entry name" value="Glyco_hydro_32C"/>
    <property type="match status" value="1"/>
</dbReference>
<dbReference type="Pfam" id="PF00251">
    <property type="entry name" value="Glyco_hydro_32N"/>
    <property type="match status" value="1"/>
</dbReference>
<dbReference type="InterPro" id="IPR013148">
    <property type="entry name" value="Glyco_hydro_32_N"/>
</dbReference>
<dbReference type="InterPro" id="IPR001362">
    <property type="entry name" value="Glyco_hydro_32"/>
</dbReference>
<comment type="subcellular location">
    <subcellularLocation>
        <location evidence="8">Cytoplasm</location>
    </subcellularLocation>
</comment>
<dbReference type="EC" id="3.2.1.26" evidence="2 7"/>
<evidence type="ECO:0000256" key="1">
    <source>
        <dbReference type="ARBA" id="ARBA00004914"/>
    </source>
</evidence>
<keyword evidence="4 7" id="KW-0378">Hydrolase</keyword>
<organism evidence="11 12">
    <name type="scientific">Intestinibacter bartlettii</name>
    <dbReference type="NCBI Taxonomy" id="261299"/>
    <lineage>
        <taxon>Bacteria</taxon>
        <taxon>Bacillati</taxon>
        <taxon>Bacillota</taxon>
        <taxon>Clostridia</taxon>
        <taxon>Peptostreptococcales</taxon>
        <taxon>Peptostreptococcaceae</taxon>
        <taxon>Intestinibacter</taxon>
    </lineage>
</organism>